<dbReference type="Pfam" id="PF00069">
    <property type="entry name" value="Pkinase"/>
    <property type="match status" value="1"/>
</dbReference>
<feature type="binding site" evidence="10">
    <location>
        <position position="78"/>
    </location>
    <ligand>
        <name>ATP</name>
        <dbReference type="ChEBI" id="CHEBI:30616"/>
    </ligand>
</feature>
<dbReference type="GO" id="GO:0005524">
    <property type="term" value="F:ATP binding"/>
    <property type="evidence" value="ECO:0007669"/>
    <property type="project" value="UniProtKB-UniRule"/>
</dbReference>
<dbReference type="RefSeq" id="XP_068361126.1">
    <property type="nucleotide sequence ID" value="XM_068503308.1"/>
</dbReference>
<accession>A0A1J4KEE3</accession>
<comment type="catalytic activity">
    <reaction evidence="9">
        <text>L-seryl-[protein] + ATP = O-phospho-L-seryl-[protein] + ADP + H(+)</text>
        <dbReference type="Rhea" id="RHEA:17989"/>
        <dbReference type="Rhea" id="RHEA-COMP:9863"/>
        <dbReference type="Rhea" id="RHEA-COMP:11604"/>
        <dbReference type="ChEBI" id="CHEBI:15378"/>
        <dbReference type="ChEBI" id="CHEBI:29999"/>
        <dbReference type="ChEBI" id="CHEBI:30616"/>
        <dbReference type="ChEBI" id="CHEBI:83421"/>
        <dbReference type="ChEBI" id="CHEBI:456216"/>
        <dbReference type="EC" id="2.7.11.1"/>
    </reaction>
</comment>
<dbReference type="AlphaFoldDB" id="A0A1J4KEE3"/>
<organism evidence="13 14">
    <name type="scientific">Tritrichomonas foetus</name>
    <dbReference type="NCBI Taxonomy" id="1144522"/>
    <lineage>
        <taxon>Eukaryota</taxon>
        <taxon>Metamonada</taxon>
        <taxon>Parabasalia</taxon>
        <taxon>Tritrichomonadida</taxon>
        <taxon>Tritrichomonadidae</taxon>
        <taxon>Tritrichomonas</taxon>
    </lineage>
</organism>
<evidence type="ECO:0000256" key="10">
    <source>
        <dbReference type="PROSITE-ProRule" id="PRU10141"/>
    </source>
</evidence>
<evidence type="ECO:0000256" key="6">
    <source>
        <dbReference type="ARBA" id="ARBA00022777"/>
    </source>
</evidence>
<protein>
    <recommendedName>
        <fullName evidence="2">non-specific serine/threonine protein kinase</fullName>
        <ecNumber evidence="2">2.7.11.1</ecNumber>
    </recommendedName>
</protein>
<dbReference type="CDD" id="cd05122">
    <property type="entry name" value="PKc_STE"/>
    <property type="match status" value="1"/>
</dbReference>
<evidence type="ECO:0000313" key="14">
    <source>
        <dbReference type="Proteomes" id="UP000179807"/>
    </source>
</evidence>
<dbReference type="PROSITE" id="PS00108">
    <property type="entry name" value="PROTEIN_KINASE_ST"/>
    <property type="match status" value="1"/>
</dbReference>
<dbReference type="PROSITE" id="PS00107">
    <property type="entry name" value="PROTEIN_KINASE_ATP"/>
    <property type="match status" value="1"/>
</dbReference>
<evidence type="ECO:0000259" key="12">
    <source>
        <dbReference type="PROSITE" id="PS50011"/>
    </source>
</evidence>
<keyword evidence="3 11" id="KW-0723">Serine/threonine-protein kinase</keyword>
<dbReference type="PANTHER" id="PTHR48012">
    <property type="entry name" value="STERILE20-LIKE KINASE, ISOFORM B-RELATED"/>
    <property type="match status" value="1"/>
</dbReference>
<dbReference type="Gene3D" id="1.10.510.10">
    <property type="entry name" value="Transferase(Phosphotransferase) domain 1"/>
    <property type="match status" value="1"/>
</dbReference>
<dbReference type="InterPro" id="IPR017441">
    <property type="entry name" value="Protein_kinase_ATP_BS"/>
</dbReference>
<keyword evidence="6 13" id="KW-0418">Kinase</keyword>
<keyword evidence="7 10" id="KW-0067">ATP-binding</keyword>
<dbReference type="SMART" id="SM00220">
    <property type="entry name" value="S_TKc"/>
    <property type="match status" value="1"/>
</dbReference>
<keyword evidence="14" id="KW-1185">Reference proteome</keyword>
<name>A0A1J4KEE3_9EUKA</name>
<evidence type="ECO:0000256" key="4">
    <source>
        <dbReference type="ARBA" id="ARBA00022679"/>
    </source>
</evidence>
<dbReference type="VEuPathDB" id="TrichDB:TRFO_23699"/>
<evidence type="ECO:0000256" key="7">
    <source>
        <dbReference type="ARBA" id="ARBA00022840"/>
    </source>
</evidence>
<sequence length="371" mass="42589">MKGKKKVKKVVKKRASANITGPLEVSHPVHLDSDKTWKFDKNTKPEEIFQVIKVIGEGGFGTVVQLFHTPSSQFMAGKNVHEKLLLSEKNKKMLKDEIKLMRSINSHYTIQYYGTVLLNGNMTILMEYCKQGSFRDLLDFRNEVLSEDQISIVMSDLINALLVLQKHRIVHRDIKAANILLSQNGYCRVTDFGISRQFEENQTFTMTSVGTPYWMAPEAINNQMYSYPVDIWGMACTAVELAEGAPPYCELEPVQAMQKISMKGFPPMRYEEHFSEDFKDFVYSCGKMNPSDRPTLSALTQHPFIKRTEKLDRAKVLEPLMKTQMDFKKLKELLEENCLDDGDDGFASRTATMIQESKLKTRHKYEKENAK</sequence>
<evidence type="ECO:0000256" key="5">
    <source>
        <dbReference type="ARBA" id="ARBA00022741"/>
    </source>
</evidence>
<keyword evidence="4" id="KW-0808">Transferase</keyword>
<dbReference type="EC" id="2.7.11.1" evidence="2"/>
<keyword evidence="5 10" id="KW-0547">Nucleotide-binding</keyword>
<dbReference type="InterPro" id="IPR008271">
    <property type="entry name" value="Ser/Thr_kinase_AS"/>
</dbReference>
<evidence type="ECO:0000256" key="1">
    <source>
        <dbReference type="ARBA" id="ARBA00008874"/>
    </source>
</evidence>
<reference evidence="13" key="1">
    <citation type="submission" date="2016-10" db="EMBL/GenBank/DDBJ databases">
        <authorList>
            <person name="Benchimol M."/>
            <person name="Almeida L.G."/>
            <person name="Vasconcelos A.T."/>
            <person name="Perreira-Neves A."/>
            <person name="Rosa I.A."/>
            <person name="Tasca T."/>
            <person name="Bogo M.R."/>
            <person name="de Souza W."/>
        </authorList>
    </citation>
    <scope>NUCLEOTIDE SEQUENCE [LARGE SCALE GENOMIC DNA]</scope>
    <source>
        <strain evidence="13">K</strain>
    </source>
</reference>
<dbReference type="InterPro" id="IPR000719">
    <property type="entry name" value="Prot_kinase_dom"/>
</dbReference>
<dbReference type="GO" id="GO:0004674">
    <property type="term" value="F:protein serine/threonine kinase activity"/>
    <property type="evidence" value="ECO:0007669"/>
    <property type="project" value="UniProtKB-KW"/>
</dbReference>
<dbReference type="SUPFAM" id="SSF56112">
    <property type="entry name" value="Protein kinase-like (PK-like)"/>
    <property type="match status" value="1"/>
</dbReference>
<dbReference type="EMBL" id="MLAK01000681">
    <property type="protein sequence ID" value="OHT07990.1"/>
    <property type="molecule type" value="Genomic_DNA"/>
</dbReference>
<evidence type="ECO:0000256" key="9">
    <source>
        <dbReference type="ARBA" id="ARBA00048679"/>
    </source>
</evidence>
<gene>
    <name evidence="13" type="ORF">TRFO_23699</name>
</gene>
<dbReference type="InterPro" id="IPR011009">
    <property type="entry name" value="Kinase-like_dom_sf"/>
</dbReference>
<comment type="caution">
    <text evidence="13">The sequence shown here is derived from an EMBL/GenBank/DDBJ whole genome shotgun (WGS) entry which is preliminary data.</text>
</comment>
<evidence type="ECO:0000256" key="3">
    <source>
        <dbReference type="ARBA" id="ARBA00022527"/>
    </source>
</evidence>
<dbReference type="GeneID" id="94838012"/>
<comment type="catalytic activity">
    <reaction evidence="8">
        <text>L-threonyl-[protein] + ATP = O-phospho-L-threonyl-[protein] + ADP + H(+)</text>
        <dbReference type="Rhea" id="RHEA:46608"/>
        <dbReference type="Rhea" id="RHEA-COMP:11060"/>
        <dbReference type="Rhea" id="RHEA-COMP:11605"/>
        <dbReference type="ChEBI" id="CHEBI:15378"/>
        <dbReference type="ChEBI" id="CHEBI:30013"/>
        <dbReference type="ChEBI" id="CHEBI:30616"/>
        <dbReference type="ChEBI" id="CHEBI:61977"/>
        <dbReference type="ChEBI" id="CHEBI:456216"/>
        <dbReference type="EC" id="2.7.11.1"/>
    </reaction>
</comment>
<dbReference type="PANTHER" id="PTHR48012:SF10">
    <property type="entry name" value="FI20177P1"/>
    <property type="match status" value="1"/>
</dbReference>
<dbReference type="OrthoDB" id="8693905at2759"/>
<comment type="similarity">
    <text evidence="1">Belongs to the protein kinase superfamily. STE Ser/Thr protein kinase family. STE20 subfamily.</text>
</comment>
<evidence type="ECO:0000256" key="2">
    <source>
        <dbReference type="ARBA" id="ARBA00012513"/>
    </source>
</evidence>
<dbReference type="InterPro" id="IPR050629">
    <property type="entry name" value="STE20/SPS1-PAK"/>
</dbReference>
<dbReference type="Proteomes" id="UP000179807">
    <property type="component" value="Unassembled WGS sequence"/>
</dbReference>
<dbReference type="PROSITE" id="PS50011">
    <property type="entry name" value="PROTEIN_KINASE_DOM"/>
    <property type="match status" value="1"/>
</dbReference>
<feature type="domain" description="Protein kinase" evidence="12">
    <location>
        <begin position="49"/>
        <end position="305"/>
    </location>
</feature>
<evidence type="ECO:0000313" key="13">
    <source>
        <dbReference type="EMBL" id="OHT07990.1"/>
    </source>
</evidence>
<dbReference type="GO" id="GO:0005737">
    <property type="term" value="C:cytoplasm"/>
    <property type="evidence" value="ECO:0007669"/>
    <property type="project" value="TreeGrafter"/>
</dbReference>
<evidence type="ECO:0000256" key="8">
    <source>
        <dbReference type="ARBA" id="ARBA00047899"/>
    </source>
</evidence>
<evidence type="ECO:0000256" key="11">
    <source>
        <dbReference type="RuleBase" id="RU000304"/>
    </source>
</evidence>
<proteinExistence type="inferred from homology"/>